<name>A0A1G2LPV5_9BACT</name>
<sequence length="264" mass="30354">MSSKRIYAIFLRQFFLLKRSPSRIMQIFYWSLLELTLWGIITKYLYAIGGEKFGFITVILGTVIFWNFFTRVMNGITISFLEDIWSRNLINLFASPLRVGEYIAGLLAVSIMQTFLAIGAMVLAAWFFFSYSIFQFGFLLIPFIFILFISGWALGIFTTAVILRFGPSVEILVWSIPTIIMPFSAIFYPLEALPTFLRPISYAIPISYVFEGMREVVHKGTFNALSLAIGFALSFFFFFAAIAVLFVMYRMALRKGLFTRFMTD</sequence>
<gene>
    <name evidence="7" type="ORF">A3G49_01780</name>
</gene>
<keyword evidence="5" id="KW-1003">Cell membrane</keyword>
<comment type="similarity">
    <text evidence="5">Belongs to the ABC-2 integral membrane protein family.</text>
</comment>
<dbReference type="Pfam" id="PF01061">
    <property type="entry name" value="ABC2_membrane"/>
    <property type="match status" value="1"/>
</dbReference>
<proteinExistence type="inferred from homology"/>
<dbReference type="GO" id="GO:0005886">
    <property type="term" value="C:plasma membrane"/>
    <property type="evidence" value="ECO:0007669"/>
    <property type="project" value="UniProtKB-SubCell"/>
</dbReference>
<feature type="transmembrane region" description="Helical" evidence="5">
    <location>
        <begin position="133"/>
        <end position="157"/>
    </location>
</feature>
<dbReference type="InterPro" id="IPR013525">
    <property type="entry name" value="ABC2_TM"/>
</dbReference>
<evidence type="ECO:0000256" key="4">
    <source>
        <dbReference type="ARBA" id="ARBA00023136"/>
    </source>
</evidence>
<evidence type="ECO:0000256" key="2">
    <source>
        <dbReference type="ARBA" id="ARBA00022692"/>
    </source>
</evidence>
<dbReference type="Proteomes" id="UP000177171">
    <property type="component" value="Unassembled WGS sequence"/>
</dbReference>
<keyword evidence="2 5" id="KW-0812">Transmembrane</keyword>
<feature type="transmembrane region" description="Helical" evidence="5">
    <location>
        <begin position="27"/>
        <end position="47"/>
    </location>
</feature>
<dbReference type="GO" id="GO:0140359">
    <property type="term" value="F:ABC-type transporter activity"/>
    <property type="evidence" value="ECO:0007669"/>
    <property type="project" value="InterPro"/>
</dbReference>
<dbReference type="InterPro" id="IPR047817">
    <property type="entry name" value="ABC2_TM_bact-type"/>
</dbReference>
<feature type="domain" description="ABC transmembrane type-2" evidence="6">
    <location>
        <begin position="22"/>
        <end position="256"/>
    </location>
</feature>
<evidence type="ECO:0000256" key="1">
    <source>
        <dbReference type="ARBA" id="ARBA00004141"/>
    </source>
</evidence>
<comment type="caution">
    <text evidence="7">The sequence shown here is derived from an EMBL/GenBank/DDBJ whole genome shotgun (WGS) entry which is preliminary data.</text>
</comment>
<keyword evidence="3 5" id="KW-1133">Transmembrane helix</keyword>
<evidence type="ECO:0000259" key="6">
    <source>
        <dbReference type="PROSITE" id="PS51012"/>
    </source>
</evidence>
<evidence type="ECO:0000256" key="5">
    <source>
        <dbReference type="RuleBase" id="RU361157"/>
    </source>
</evidence>
<dbReference type="AlphaFoldDB" id="A0A1G2LPV5"/>
<evidence type="ECO:0000313" key="8">
    <source>
        <dbReference type="Proteomes" id="UP000177171"/>
    </source>
</evidence>
<organism evidence="7 8">
    <name type="scientific">Candidatus Sungbacteria bacterium RIFCSPLOWO2_12_FULL_41_11</name>
    <dbReference type="NCBI Taxonomy" id="1802286"/>
    <lineage>
        <taxon>Bacteria</taxon>
        <taxon>Candidatus Sungiibacteriota</taxon>
    </lineage>
</organism>
<dbReference type="PROSITE" id="PS51012">
    <property type="entry name" value="ABC_TM2"/>
    <property type="match status" value="1"/>
</dbReference>
<keyword evidence="4 5" id="KW-0472">Membrane</keyword>
<feature type="transmembrane region" description="Helical" evidence="5">
    <location>
        <begin position="53"/>
        <end position="81"/>
    </location>
</feature>
<keyword evidence="5" id="KW-0813">Transport</keyword>
<evidence type="ECO:0000313" key="7">
    <source>
        <dbReference type="EMBL" id="OHA13603.1"/>
    </source>
</evidence>
<protein>
    <recommendedName>
        <fullName evidence="5">Transport permease protein</fullName>
    </recommendedName>
</protein>
<comment type="subcellular location">
    <subcellularLocation>
        <location evidence="5">Cell membrane</location>
        <topology evidence="5">Multi-pass membrane protein</topology>
    </subcellularLocation>
    <subcellularLocation>
        <location evidence="1">Membrane</location>
        <topology evidence="1">Multi-pass membrane protein</topology>
    </subcellularLocation>
</comment>
<feature type="transmembrane region" description="Helical" evidence="5">
    <location>
        <begin position="224"/>
        <end position="249"/>
    </location>
</feature>
<feature type="transmembrane region" description="Helical" evidence="5">
    <location>
        <begin position="102"/>
        <end position="127"/>
    </location>
</feature>
<evidence type="ECO:0000256" key="3">
    <source>
        <dbReference type="ARBA" id="ARBA00022989"/>
    </source>
</evidence>
<reference evidence="7 8" key="1">
    <citation type="journal article" date="2016" name="Nat. Commun.">
        <title>Thousands of microbial genomes shed light on interconnected biogeochemical processes in an aquifer system.</title>
        <authorList>
            <person name="Anantharaman K."/>
            <person name="Brown C.T."/>
            <person name="Hug L.A."/>
            <person name="Sharon I."/>
            <person name="Castelle C.J."/>
            <person name="Probst A.J."/>
            <person name="Thomas B.C."/>
            <person name="Singh A."/>
            <person name="Wilkins M.J."/>
            <person name="Karaoz U."/>
            <person name="Brodie E.L."/>
            <person name="Williams K.H."/>
            <person name="Hubbard S.S."/>
            <person name="Banfield J.F."/>
        </authorList>
    </citation>
    <scope>NUCLEOTIDE SEQUENCE [LARGE SCALE GENOMIC DNA]</scope>
</reference>
<accession>A0A1G2LPV5</accession>
<dbReference type="EMBL" id="MHQY01000022">
    <property type="protein sequence ID" value="OHA13603.1"/>
    <property type="molecule type" value="Genomic_DNA"/>
</dbReference>
<feature type="transmembrane region" description="Helical" evidence="5">
    <location>
        <begin position="169"/>
        <end position="190"/>
    </location>
</feature>